<evidence type="ECO:0000313" key="2">
    <source>
        <dbReference type="Proteomes" id="UP000826656"/>
    </source>
</evidence>
<organism evidence="1 2">
    <name type="scientific">Solanum tuberosum</name>
    <name type="common">Potato</name>
    <dbReference type="NCBI Taxonomy" id="4113"/>
    <lineage>
        <taxon>Eukaryota</taxon>
        <taxon>Viridiplantae</taxon>
        <taxon>Streptophyta</taxon>
        <taxon>Embryophyta</taxon>
        <taxon>Tracheophyta</taxon>
        <taxon>Spermatophyta</taxon>
        <taxon>Magnoliopsida</taxon>
        <taxon>eudicotyledons</taxon>
        <taxon>Gunneridae</taxon>
        <taxon>Pentapetalae</taxon>
        <taxon>asterids</taxon>
        <taxon>lamiids</taxon>
        <taxon>Solanales</taxon>
        <taxon>Solanaceae</taxon>
        <taxon>Solanoideae</taxon>
        <taxon>Solaneae</taxon>
        <taxon>Solanum</taxon>
    </lineage>
</organism>
<name>A0ABQ7USQ2_SOLTU</name>
<dbReference type="EMBL" id="JAIVGD010000018">
    <property type="protein sequence ID" value="KAH0754850.1"/>
    <property type="molecule type" value="Genomic_DNA"/>
</dbReference>
<dbReference type="InterPro" id="IPR036397">
    <property type="entry name" value="RNaseH_sf"/>
</dbReference>
<dbReference type="PANTHER" id="PTHR47074:SF21">
    <property type="entry name" value="RNASE H TYPE-1 DOMAIN-CONTAINING PROTEIN"/>
    <property type="match status" value="1"/>
</dbReference>
<accession>A0ABQ7USQ2</accession>
<dbReference type="InterPro" id="IPR052929">
    <property type="entry name" value="RNase_H-like_EbsB-rel"/>
</dbReference>
<reference evidence="1 2" key="1">
    <citation type="journal article" date="2021" name="bioRxiv">
        <title>Chromosome-scale and haplotype-resolved genome assembly of a tetraploid potato cultivar.</title>
        <authorList>
            <person name="Sun H."/>
            <person name="Jiao W.-B."/>
            <person name="Krause K."/>
            <person name="Campoy J.A."/>
            <person name="Goel M."/>
            <person name="Folz-Donahue K."/>
            <person name="Kukat C."/>
            <person name="Huettel B."/>
            <person name="Schneeberger K."/>
        </authorList>
    </citation>
    <scope>NUCLEOTIDE SEQUENCE [LARGE SCALE GENOMIC DNA]</scope>
    <source>
        <strain evidence="1">SolTubOtavaFocal</strain>
        <tissue evidence="1">Leaves</tissue>
    </source>
</reference>
<evidence type="ECO:0008006" key="3">
    <source>
        <dbReference type="Google" id="ProtNLM"/>
    </source>
</evidence>
<evidence type="ECO:0000313" key="1">
    <source>
        <dbReference type="EMBL" id="KAH0754850.1"/>
    </source>
</evidence>
<keyword evidence="2" id="KW-1185">Reference proteome</keyword>
<comment type="caution">
    <text evidence="1">The sequence shown here is derived from an EMBL/GenBank/DDBJ whole genome shotgun (WGS) entry which is preliminary data.</text>
</comment>
<proteinExistence type="predicted"/>
<gene>
    <name evidence="1" type="ORF">KY290_025120</name>
</gene>
<sequence>MGLLVLIEPEIPTTRGIGRKRWVGYWNLPKSPDFFEAGLRPVSGQLLELLGAAYSWTGKANSQFDQESLESSLSFPKFRLARSWCCNRPTVETMQYLFLKSQCADKVWQYFSLGAGLTHGVSLQQVFQRWWKHPANVYLKPLYQALPCVVVWELWKRRKKRRYGGNISLNRRIFQVSATLHNLLVYRFPKMKRLSSNWPELVSELESYIPRLHYRRVCWEFPSGQWIKCNTDGASRGNPGKSGAAVVFRDAAGDFMCAATRSN</sequence>
<protein>
    <recommendedName>
        <fullName evidence="3">RNase H family protein</fullName>
    </recommendedName>
</protein>
<dbReference type="PANTHER" id="PTHR47074">
    <property type="entry name" value="BNAC02G40300D PROTEIN"/>
    <property type="match status" value="1"/>
</dbReference>
<dbReference type="Proteomes" id="UP000826656">
    <property type="component" value="Unassembled WGS sequence"/>
</dbReference>
<dbReference type="Gene3D" id="3.30.420.10">
    <property type="entry name" value="Ribonuclease H-like superfamily/Ribonuclease H"/>
    <property type="match status" value="1"/>
</dbReference>